<proteinExistence type="predicted"/>
<protein>
    <recommendedName>
        <fullName evidence="5">Transposase</fullName>
    </recommendedName>
</protein>
<name>A0AAW5VCF0_9LEPT</name>
<dbReference type="Proteomes" id="UP001208912">
    <property type="component" value="Unassembled WGS sequence"/>
</dbReference>
<evidence type="ECO:0000313" key="3">
    <source>
        <dbReference type="Proteomes" id="UP001208540"/>
    </source>
</evidence>
<organism evidence="2 3">
    <name type="scientific">Leptospira soteropolitanensis</name>
    <dbReference type="NCBI Taxonomy" id="2950025"/>
    <lineage>
        <taxon>Bacteria</taxon>
        <taxon>Pseudomonadati</taxon>
        <taxon>Spirochaetota</taxon>
        <taxon>Spirochaetia</taxon>
        <taxon>Leptospirales</taxon>
        <taxon>Leptospiraceae</taxon>
        <taxon>Leptospira</taxon>
    </lineage>
</organism>
<sequence>MQQTITSNLNPNLPNSDNENHLKALMHLTQLNNPRYFRPYPSVSEEKETALLMILVGYSYRKTAEQIQKNHTIITQWAKNDTEFKRLLVEVKQKRQAFLRSQILPTKVEGVSETTSSQNELELVEATH</sequence>
<comment type="caution">
    <text evidence="2">The sequence shown here is derived from an EMBL/GenBank/DDBJ whole genome shotgun (WGS) entry which is preliminary data.</text>
</comment>
<keyword evidence="4" id="KW-1185">Reference proteome</keyword>
<evidence type="ECO:0000313" key="4">
    <source>
        <dbReference type="Proteomes" id="UP001208912"/>
    </source>
</evidence>
<reference evidence="2 4" key="1">
    <citation type="submission" date="2022-06" db="EMBL/GenBank/DDBJ databases">
        <title>Leptospira isolates from biofilms formed at urban environments.</title>
        <authorList>
            <person name="Ribeiro P.S."/>
            <person name="Sousa T."/>
            <person name="Carvalho N."/>
            <person name="Aburjaile F."/>
            <person name="Neves F."/>
            <person name="Oliveira D."/>
            <person name="Blanco L."/>
            <person name="Lima J."/>
            <person name="Costa F."/>
            <person name="Brenig B."/>
            <person name="Soares S."/>
            <person name="Ramos R."/>
            <person name="Goes-Neto A."/>
            <person name="Matiuzzi M."/>
            <person name="Azevedo V."/>
            <person name="Ristow P."/>
        </authorList>
    </citation>
    <scope>NUCLEOTIDE SEQUENCE</scope>
    <source>
        <strain evidence="1 4">VSF19</strain>
        <strain evidence="2">VSF20</strain>
    </source>
</reference>
<dbReference type="EMBL" id="JAMQPM010000003">
    <property type="protein sequence ID" value="MCW7526597.1"/>
    <property type="molecule type" value="Genomic_DNA"/>
</dbReference>
<gene>
    <name evidence="1" type="ORF">ND861_09595</name>
    <name evidence="2" type="ORF">ND862_10070</name>
</gene>
<dbReference type="Proteomes" id="UP001208540">
    <property type="component" value="Unassembled WGS sequence"/>
</dbReference>
<dbReference type="EMBL" id="JAMQPL010000003">
    <property type="protein sequence ID" value="MCW7530559.1"/>
    <property type="molecule type" value="Genomic_DNA"/>
</dbReference>
<dbReference type="RefSeq" id="WP_265351927.1">
    <property type="nucleotide sequence ID" value="NZ_JAMQPL010000003.1"/>
</dbReference>
<evidence type="ECO:0000313" key="1">
    <source>
        <dbReference type="EMBL" id="MCW7526597.1"/>
    </source>
</evidence>
<accession>A0AAW5VCF0</accession>
<evidence type="ECO:0008006" key="5">
    <source>
        <dbReference type="Google" id="ProtNLM"/>
    </source>
</evidence>
<evidence type="ECO:0000313" key="2">
    <source>
        <dbReference type="EMBL" id="MCW7530559.1"/>
    </source>
</evidence>
<dbReference type="AlphaFoldDB" id="A0AAW5VCF0"/>